<feature type="region of interest" description="Disordered" evidence="13">
    <location>
        <begin position="1256"/>
        <end position="1276"/>
    </location>
</feature>
<evidence type="ECO:0000256" key="12">
    <source>
        <dbReference type="ARBA" id="ARBA00023136"/>
    </source>
</evidence>
<evidence type="ECO:0000259" key="15">
    <source>
        <dbReference type="PROSITE" id="PS51292"/>
    </source>
</evidence>
<feature type="transmembrane region" description="Helical" evidence="14">
    <location>
        <begin position="1124"/>
        <end position="1147"/>
    </location>
</feature>
<dbReference type="SMART" id="SM00744">
    <property type="entry name" value="RINGv"/>
    <property type="match status" value="1"/>
</dbReference>
<evidence type="ECO:0000256" key="10">
    <source>
        <dbReference type="ARBA" id="ARBA00022833"/>
    </source>
</evidence>
<feature type="compositionally biased region" description="Low complexity" evidence="13">
    <location>
        <begin position="527"/>
        <end position="539"/>
    </location>
</feature>
<feature type="transmembrane region" description="Helical" evidence="14">
    <location>
        <begin position="1395"/>
        <end position="1413"/>
    </location>
</feature>
<reference evidence="16 17" key="1">
    <citation type="submission" date="2015-07" db="EMBL/GenBank/DDBJ databases">
        <title>The genome of the fungus Escovopsis weberi, a specialized disease agent of ant agriculture.</title>
        <authorList>
            <person name="de Man T.J."/>
            <person name="Stajich J.E."/>
            <person name="Kubicek C.P."/>
            <person name="Chenthamara K."/>
            <person name="Atanasova L."/>
            <person name="Druzhinina I.S."/>
            <person name="Birnbaum S."/>
            <person name="Barribeau S.M."/>
            <person name="Teiling C."/>
            <person name="Suen G."/>
            <person name="Currie C."/>
            <person name="Gerardo N.M."/>
        </authorList>
    </citation>
    <scope>NUCLEOTIDE SEQUENCE [LARGE SCALE GENOMIC DNA]</scope>
</reference>
<keyword evidence="8" id="KW-0863">Zinc-finger</keyword>
<evidence type="ECO:0000256" key="13">
    <source>
        <dbReference type="SAM" id="MobiDB-lite"/>
    </source>
</evidence>
<comment type="catalytic activity">
    <reaction evidence="1">
        <text>S-ubiquitinyl-[E2 ubiquitin-conjugating enzyme]-L-cysteine + [acceptor protein]-L-lysine = [E2 ubiquitin-conjugating enzyme]-L-cysteine + N(6)-ubiquitinyl-[acceptor protein]-L-lysine.</text>
        <dbReference type="EC" id="2.3.2.27"/>
    </reaction>
</comment>
<dbReference type="Pfam" id="PF25417">
    <property type="entry name" value="DUF7889"/>
    <property type="match status" value="1"/>
</dbReference>
<dbReference type="GO" id="GO:0005789">
    <property type="term" value="C:endoplasmic reticulum membrane"/>
    <property type="evidence" value="ECO:0007669"/>
    <property type="project" value="TreeGrafter"/>
</dbReference>
<feature type="transmembrane region" description="Helical" evidence="14">
    <location>
        <begin position="1555"/>
        <end position="1578"/>
    </location>
</feature>
<dbReference type="PANTHER" id="PTHR13145">
    <property type="entry name" value="SSM4 PROTEIN"/>
    <property type="match status" value="1"/>
</dbReference>
<keyword evidence="17" id="KW-1185">Reference proteome</keyword>
<evidence type="ECO:0000256" key="2">
    <source>
        <dbReference type="ARBA" id="ARBA00004141"/>
    </source>
</evidence>
<evidence type="ECO:0000256" key="3">
    <source>
        <dbReference type="ARBA" id="ARBA00004906"/>
    </source>
</evidence>
<feature type="region of interest" description="Disordered" evidence="13">
    <location>
        <begin position="1"/>
        <end position="27"/>
    </location>
</feature>
<feature type="compositionally biased region" description="Polar residues" evidence="13">
    <location>
        <begin position="495"/>
        <end position="512"/>
    </location>
</feature>
<protein>
    <recommendedName>
        <fullName evidence="4">RING-type E3 ubiquitin transferase</fullName>
        <ecNumber evidence="4">2.3.2.27</ecNumber>
    </recommendedName>
</protein>
<dbReference type="InterPro" id="IPR057211">
    <property type="entry name" value="DUF7889"/>
</dbReference>
<keyword evidence="7" id="KW-0479">Metal-binding</keyword>
<evidence type="ECO:0000256" key="7">
    <source>
        <dbReference type="ARBA" id="ARBA00022723"/>
    </source>
</evidence>
<feature type="domain" description="RING-CH-type" evidence="15">
    <location>
        <begin position="27"/>
        <end position="88"/>
    </location>
</feature>
<dbReference type="SUPFAM" id="SSF57850">
    <property type="entry name" value="RING/U-box"/>
    <property type="match status" value="1"/>
</dbReference>
<evidence type="ECO:0000256" key="11">
    <source>
        <dbReference type="ARBA" id="ARBA00022989"/>
    </source>
</evidence>
<comment type="pathway">
    <text evidence="3">Protein modification; protein ubiquitination.</text>
</comment>
<feature type="region of interest" description="Disordered" evidence="13">
    <location>
        <begin position="402"/>
        <end position="429"/>
    </location>
</feature>
<evidence type="ECO:0000313" key="16">
    <source>
        <dbReference type="EMBL" id="KOS22218.1"/>
    </source>
</evidence>
<comment type="subcellular location">
    <subcellularLocation>
        <location evidence="2">Membrane</location>
        <topology evidence="2">Multi-pass membrane protein</topology>
    </subcellularLocation>
</comment>
<feature type="transmembrane region" description="Helical" evidence="14">
    <location>
        <begin position="968"/>
        <end position="986"/>
    </location>
</feature>
<feature type="transmembrane region" description="Helical" evidence="14">
    <location>
        <begin position="1065"/>
        <end position="1083"/>
    </location>
</feature>
<feature type="transmembrane region" description="Helical" evidence="14">
    <location>
        <begin position="284"/>
        <end position="303"/>
    </location>
</feature>
<dbReference type="Pfam" id="PF12906">
    <property type="entry name" value="RINGv"/>
    <property type="match status" value="1"/>
</dbReference>
<feature type="region of interest" description="Disordered" evidence="13">
    <location>
        <begin position="321"/>
        <end position="367"/>
    </location>
</feature>
<evidence type="ECO:0000256" key="5">
    <source>
        <dbReference type="ARBA" id="ARBA00022679"/>
    </source>
</evidence>
<feature type="region of interest" description="Disordered" evidence="13">
    <location>
        <begin position="473"/>
        <end position="557"/>
    </location>
</feature>
<comment type="caution">
    <text evidence="16">The sequence shown here is derived from an EMBL/GenBank/DDBJ whole genome shotgun (WGS) entry which is preliminary data.</text>
</comment>
<feature type="transmembrane region" description="Helical" evidence="14">
    <location>
        <begin position="116"/>
        <end position="137"/>
    </location>
</feature>
<feature type="compositionally biased region" description="Acidic residues" evidence="13">
    <location>
        <begin position="694"/>
        <end position="722"/>
    </location>
</feature>
<feature type="transmembrane region" description="Helical" evidence="14">
    <location>
        <begin position="1018"/>
        <end position="1045"/>
    </location>
</feature>
<evidence type="ECO:0000256" key="8">
    <source>
        <dbReference type="ARBA" id="ARBA00022771"/>
    </source>
</evidence>
<feature type="compositionally biased region" description="Acidic residues" evidence="13">
    <location>
        <begin position="675"/>
        <end position="687"/>
    </location>
</feature>
<dbReference type="InterPro" id="IPR013083">
    <property type="entry name" value="Znf_RING/FYVE/PHD"/>
</dbReference>
<keyword evidence="9" id="KW-0833">Ubl conjugation pathway</keyword>
<accession>A0A0M8MZV3</accession>
<dbReference type="InterPro" id="IPR056521">
    <property type="entry name" value="MARCHF6-like_C"/>
</dbReference>
<feature type="transmembrane region" description="Helical" evidence="14">
    <location>
        <begin position="810"/>
        <end position="830"/>
    </location>
</feature>
<feature type="compositionally biased region" description="Polar residues" evidence="13">
    <location>
        <begin position="321"/>
        <end position="338"/>
    </location>
</feature>
<name>A0A0M8MZV3_ESCWE</name>
<feature type="transmembrane region" description="Helical" evidence="14">
    <location>
        <begin position="761"/>
        <end position="790"/>
    </location>
</feature>
<feature type="transmembrane region" description="Helical" evidence="14">
    <location>
        <begin position="1453"/>
        <end position="1475"/>
    </location>
</feature>
<organism evidence="16 17">
    <name type="scientific">Escovopsis weberi</name>
    <dbReference type="NCBI Taxonomy" id="150374"/>
    <lineage>
        <taxon>Eukaryota</taxon>
        <taxon>Fungi</taxon>
        <taxon>Dikarya</taxon>
        <taxon>Ascomycota</taxon>
        <taxon>Pezizomycotina</taxon>
        <taxon>Sordariomycetes</taxon>
        <taxon>Hypocreomycetidae</taxon>
        <taxon>Hypocreales</taxon>
        <taxon>Hypocreaceae</taxon>
        <taxon>Escovopsis</taxon>
    </lineage>
</organism>
<dbReference type="Pfam" id="PF23113">
    <property type="entry name" value="MARCHF6_C"/>
    <property type="match status" value="1"/>
</dbReference>
<evidence type="ECO:0000256" key="1">
    <source>
        <dbReference type="ARBA" id="ARBA00000900"/>
    </source>
</evidence>
<dbReference type="GO" id="GO:0008270">
    <property type="term" value="F:zinc ion binding"/>
    <property type="evidence" value="ECO:0007669"/>
    <property type="project" value="UniProtKB-KW"/>
</dbReference>
<keyword evidence="11 14" id="KW-1133">Transmembrane helix</keyword>
<keyword evidence="6 14" id="KW-0812">Transmembrane</keyword>
<dbReference type="GO" id="GO:0061630">
    <property type="term" value="F:ubiquitin protein ligase activity"/>
    <property type="evidence" value="ECO:0007669"/>
    <property type="project" value="UniProtKB-EC"/>
</dbReference>
<evidence type="ECO:0000256" key="14">
    <source>
        <dbReference type="SAM" id="Phobius"/>
    </source>
</evidence>
<sequence length="1667" mass="184159">MEDSSIGGPSAQYFRDPTPLEDRSGAGHDSAPAICRICRGEATPTEPLFYPCKCSGSIKFVHQECLMVWLSHSQKKYCELCKTSFRFTKLYAPDMPKSLPVHIFLEHMAKYIFRHLLVWLRAILAVCVWAFGLPYFMRAVWSFMFWISDEGLGTTSGLARSDTAASATTTTLASSVLDDGTCPSSPLLAAPTTSVAHAKAVVGQLVAEDLSEFLFRFLRGSFGMPTAPGLSNSVASVNQSATPASDTIAAAPSSSLLSNVALFKTITRSPTLNRAIVAVLEGQAITVLIIVSFILVILVRDYVVQQQPEINMRAAFVAPENQGQEPDQANDAVPQQNDHLQDTDDTASEDGPVDHHEQNGGQDWPAPVFEANEEPVLGAVVQHIQDPASMAPGARQVATEISHESAAVEPLSQSHTDDGDRDLMEDEDNKNEFQRIYRRADGNLEEILRIMEEEGLQDKLSYWFNFIRRSQKTQESRRAAPIDPAVRQPDHFQPEGSSTAERVMPQSSSPTLESEDKGKGPAPAPLDPASASPDLLCPPDFEPYPPRPRAISDGPQVQHSVNPLASNTWTFAALDNQVHQSEPQASSSGPRSALRTDHLENASSYGAYFHDSEADIPLDSAWNDEDVDSEAVNASSAPWEALQVPLLADDLGQHPLLVEDDQSWNDQAMTLLADEQVDDDDDVDVVDDVGGNDADNDMDVGDDSIDEDEANDQDDEAADDLGGDGANAAFDAEAIEDMEDFEGVMELIGMRGPIAGLFQNAIFCAVLVSVTIFVCIFLPYNIGRIALWILARPMRLVRMLFELSKLTQDAAVLFGGLGSWFVLNIVDIFTKFVGGSFAAQVVAARKLCWALWTNAGSRVLDCVFIDFPMTASEIQNFSATSHEALNTVKGNIMQVFDLVDHSMLTLSKEGLVGLSAGAANLLASVSETTASVSAWLMDPSAWVINFGGVEERLPIDPELAHWSSFDRFLAIVTGYVSVCMLSALYLQRDGPFSRGTVMHAWEVGIIDTLQQASGILKVILIISIEMLVFPLYCGLLLDLALLPLFEGATFKSRMLFTYNYPMTSVFVHWFVGTGYMFHFALFVSMCRKIMRPGVLYFIRDPDDPEFHPVRDVLERNLTTQLRKILFSAFVYGALVIVCLGGVVWGLAFAVPDVLPIHYSSNEPVLEFPVDLLFYNFLMPLAVKFFKPSDALHTMYTWWFRKCARSLRLTSFLFGERRIDEEGTLQLRFPTRSRDFSRGMLLEVDETTTTVIPKTWRDTFEGGDAKPNPPTTKIQRKTMRRKKHLLVATDQIAASGQFVRAPASDRVKIPPGQAVFLPVNERGRREDGQADTGIYASDQYQLVYIPSNFRTRIFVFIVSIWVFAAVTGVGLTILPLVFGRRVFKTLIPEHIRTNDIYAFSIGIFTLGTVFYSAFHARSMMSKAQAWTEEARRDVLNGTAARRVLSTCAHAAKLVYAYFFLLIVFPLLASTMVELYLTVPLHTYMYPPATLSTEQDAKVDRHTVRVIQSWTLGLLYLKLGSRMITSLFPDSRAAHAVRSIMRRGWLRPDIKLLTRAFISPGLVISAAAILAPPTVAHVVIHRGRAGTEDPTEEAAEAVRLVVMYRQSYPAAAFAAILARNVVTLVNALDHWTAGVRDEAYLIGERLHNFGAGAGVRKGRRIWGGGRQRL</sequence>
<evidence type="ECO:0000313" key="17">
    <source>
        <dbReference type="Proteomes" id="UP000053831"/>
    </source>
</evidence>
<dbReference type="CDD" id="cd16702">
    <property type="entry name" value="RING_CH-C4HC3_MARCH6"/>
    <property type="match status" value="1"/>
</dbReference>
<feature type="region of interest" description="Disordered" evidence="13">
    <location>
        <begin position="673"/>
        <end position="724"/>
    </location>
</feature>
<feature type="transmembrane region" description="Helical" evidence="14">
    <location>
        <begin position="1167"/>
        <end position="1185"/>
    </location>
</feature>
<evidence type="ECO:0000256" key="6">
    <source>
        <dbReference type="ARBA" id="ARBA00022692"/>
    </source>
</evidence>
<dbReference type="PROSITE" id="PS51292">
    <property type="entry name" value="ZF_RING_CH"/>
    <property type="match status" value="1"/>
</dbReference>
<dbReference type="EMBL" id="LGSR01000006">
    <property type="protein sequence ID" value="KOS22218.1"/>
    <property type="molecule type" value="Genomic_DNA"/>
</dbReference>
<keyword evidence="12 14" id="KW-0472">Membrane</keyword>
<dbReference type="Proteomes" id="UP000053831">
    <property type="component" value="Unassembled WGS sequence"/>
</dbReference>
<dbReference type="OrthoDB" id="1108038at2759"/>
<evidence type="ECO:0000256" key="9">
    <source>
        <dbReference type="ARBA" id="ARBA00022786"/>
    </source>
</evidence>
<dbReference type="EC" id="2.3.2.27" evidence="4"/>
<gene>
    <name evidence="16" type="ORF">ESCO_001539</name>
</gene>
<evidence type="ECO:0000256" key="4">
    <source>
        <dbReference type="ARBA" id="ARBA00012483"/>
    </source>
</evidence>
<feature type="transmembrane region" description="Helical" evidence="14">
    <location>
        <begin position="1352"/>
        <end position="1375"/>
    </location>
</feature>
<dbReference type="InterPro" id="IPR011016">
    <property type="entry name" value="Znf_RING-CH"/>
</dbReference>
<dbReference type="STRING" id="150374.A0A0M8MZV3"/>
<dbReference type="Gene3D" id="3.30.40.10">
    <property type="entry name" value="Zinc/RING finger domain, C3HC4 (zinc finger)"/>
    <property type="match status" value="1"/>
</dbReference>
<proteinExistence type="predicted"/>
<dbReference type="PANTHER" id="PTHR13145:SF0">
    <property type="entry name" value="E3 UBIQUITIN-PROTEIN LIGASE MARCHF6"/>
    <property type="match status" value="1"/>
</dbReference>
<dbReference type="GO" id="GO:0036503">
    <property type="term" value="P:ERAD pathway"/>
    <property type="evidence" value="ECO:0007669"/>
    <property type="project" value="TreeGrafter"/>
</dbReference>
<dbReference type="FunFam" id="3.30.40.10:FF:000287">
    <property type="entry name" value="RING finger membrane protein"/>
    <property type="match status" value="1"/>
</dbReference>
<keyword evidence="5" id="KW-0808">Transferase</keyword>
<keyword evidence="10" id="KW-0862">Zinc</keyword>